<dbReference type="Pfam" id="PF14223">
    <property type="entry name" value="Retrotran_gag_2"/>
    <property type="match status" value="1"/>
</dbReference>
<accession>A0A6D2JI23</accession>
<dbReference type="SUPFAM" id="SSF53098">
    <property type="entry name" value="Ribonuclease H-like"/>
    <property type="match status" value="1"/>
</dbReference>
<evidence type="ECO:0000313" key="5">
    <source>
        <dbReference type="EMBL" id="CAA7040668.1"/>
    </source>
</evidence>
<comment type="caution">
    <text evidence="5">The sequence shown here is derived from an EMBL/GenBank/DDBJ whole genome shotgun (WGS) entry which is preliminary data.</text>
</comment>
<evidence type="ECO:0000259" key="4">
    <source>
        <dbReference type="PROSITE" id="PS50994"/>
    </source>
</evidence>
<dbReference type="PANTHER" id="PTHR42648:SF26">
    <property type="entry name" value="INTEGRASE CATALYTIC DOMAIN-CONTAINING PROTEIN"/>
    <property type="match status" value="1"/>
</dbReference>
<dbReference type="GO" id="GO:0046872">
    <property type="term" value="F:metal ion binding"/>
    <property type="evidence" value="ECO:0007669"/>
    <property type="project" value="UniProtKB-KW"/>
</dbReference>
<dbReference type="SUPFAM" id="SSF56672">
    <property type="entry name" value="DNA/RNA polymerases"/>
    <property type="match status" value="1"/>
</dbReference>
<feature type="compositionally biased region" description="Pro residues" evidence="3">
    <location>
        <begin position="677"/>
        <end position="690"/>
    </location>
</feature>
<evidence type="ECO:0000256" key="3">
    <source>
        <dbReference type="SAM" id="MobiDB-lite"/>
    </source>
</evidence>
<keyword evidence="1" id="KW-0479">Metal-binding</keyword>
<dbReference type="Pfam" id="PF00665">
    <property type="entry name" value="rve"/>
    <property type="match status" value="1"/>
</dbReference>
<keyword evidence="6" id="KW-1185">Reference proteome</keyword>
<feature type="compositionally biased region" description="Low complexity" evidence="3">
    <location>
        <begin position="623"/>
        <end position="658"/>
    </location>
</feature>
<dbReference type="InterPro" id="IPR043502">
    <property type="entry name" value="DNA/RNA_pol_sf"/>
</dbReference>
<feature type="region of interest" description="Disordered" evidence="3">
    <location>
        <begin position="561"/>
        <end position="696"/>
    </location>
</feature>
<dbReference type="InterPro" id="IPR025724">
    <property type="entry name" value="GAG-pre-integrase_dom"/>
</dbReference>
<dbReference type="OrthoDB" id="1737296at2759"/>
<dbReference type="GO" id="GO:0016787">
    <property type="term" value="F:hydrolase activity"/>
    <property type="evidence" value="ECO:0007669"/>
    <property type="project" value="UniProtKB-KW"/>
</dbReference>
<keyword evidence="2" id="KW-0378">Hydrolase</keyword>
<reference evidence="5" key="1">
    <citation type="submission" date="2020-01" db="EMBL/GenBank/DDBJ databases">
        <authorList>
            <person name="Mishra B."/>
        </authorList>
    </citation>
    <scope>NUCLEOTIDE SEQUENCE [LARGE SCALE GENOMIC DNA]</scope>
</reference>
<dbReference type="InterPro" id="IPR057670">
    <property type="entry name" value="SH3_retrovirus"/>
</dbReference>
<dbReference type="InterPro" id="IPR036397">
    <property type="entry name" value="RNaseH_sf"/>
</dbReference>
<dbReference type="InterPro" id="IPR039537">
    <property type="entry name" value="Retrotran_Ty1/copia-like"/>
</dbReference>
<feature type="compositionally biased region" description="Pro residues" evidence="3">
    <location>
        <begin position="659"/>
        <end position="670"/>
    </location>
</feature>
<sequence length="927" mass="102317">MSSSANTSPTVTETIPVTNSALVVVNMTHVAKLTATNYLMWKIQIQALLDGYDLGGHINGSEVVPPSTLTTGDAVSVNPAYTLWNRQDKLIFSALIGAISPSLQPLVSRASTASEVWDTLAQTYAKPSRGHIKQLKTQLKNWRKGGKTIDVYLQGVTTRLDQLAILGAAMEHEDQIDLILEGLPDDYKTVKDLNTGTPLLQGKTRDELYEWPVSPSQVSALFASPNSKATSASWHLRLGYPSSSILNTVVSQFSLPVKKPLSQAFSCSDCLINKSHKIPFSKSTITSSRPLEYLFSDVWSSPILSHDNFKYYVIFVDHFTRYTWLYPLKQKSQVKQTFIAFKSLVENRFQHKIGTLFSDKGGEYVALREYLSTHGISHLTSPPHTPEHNGMSERKHHHVVEMGMTLMSTASVPKQYWPYAFAAAVYLINRLPFPVIELCSPFQKLFGVAPNYDKLRVFGCACYPWLRPYNRHKLDDKSLRCAFLGYSNTQSAYYCLHLPFGRLYTSRHVQFDEHDFPFAFTQAPKVTDLDCTVSMEGPALIQLPSQSSPVVFPCSDLHSASSGPSLTAAPPQVSPLNAISSSSPSSNSEPTAPTQNGPQPTAQQQSPQNQPTSPQNPHGPLLSPSSSTQNSFPSESENSNSTTVSPSTTSSSSTSDTSPPNPPPPNPPIEPQNQNPQNPPNPQNPNPQNPIPENLHAMGTRSKAGIVKPNRRYLLSASYSCSSSQAQWMVSIMAASDVGSRTVVNAQGYNQRPGLDYAETFSPVIKSTTIRVVLGAAVDGSWPLRQLDVNNVFLQGTLTDEVYMKQPPGFIDKDHPDYVCRLNKAIYGLKQAPRAWYIELKNYLLSVGFVNSLSDTSLFILHRGTSIIYMLVYVDDIVVTGNDSSLIQQTLDALALRFSIKDPEDLHYFLGIEARRTSSGLHLNQRK</sequence>
<evidence type="ECO:0000256" key="2">
    <source>
        <dbReference type="ARBA" id="ARBA00022801"/>
    </source>
</evidence>
<name>A0A6D2JI23_9BRAS</name>
<dbReference type="InterPro" id="IPR012337">
    <property type="entry name" value="RNaseH-like_sf"/>
</dbReference>
<protein>
    <recommendedName>
        <fullName evidence="4">Integrase catalytic domain-containing protein</fullName>
    </recommendedName>
</protein>
<feature type="compositionally biased region" description="Low complexity" evidence="3">
    <location>
        <begin position="574"/>
        <end position="616"/>
    </location>
</feature>
<dbReference type="Pfam" id="PF07727">
    <property type="entry name" value="RVT_2"/>
    <property type="match status" value="1"/>
</dbReference>
<dbReference type="Gene3D" id="3.30.420.10">
    <property type="entry name" value="Ribonuclease H-like superfamily/Ribonuclease H"/>
    <property type="match status" value="1"/>
</dbReference>
<dbReference type="PANTHER" id="PTHR42648">
    <property type="entry name" value="TRANSPOSASE, PUTATIVE-RELATED"/>
    <property type="match status" value="1"/>
</dbReference>
<dbReference type="Pfam" id="PF13976">
    <property type="entry name" value="gag_pre-integrs"/>
    <property type="match status" value="1"/>
</dbReference>
<dbReference type="Proteomes" id="UP000467841">
    <property type="component" value="Unassembled WGS sequence"/>
</dbReference>
<feature type="domain" description="Integrase catalytic" evidence="4">
    <location>
        <begin position="286"/>
        <end position="449"/>
    </location>
</feature>
<gene>
    <name evidence="5" type="ORF">MERR_LOCUS27903</name>
</gene>
<dbReference type="InterPro" id="IPR013103">
    <property type="entry name" value="RVT_2"/>
</dbReference>
<dbReference type="Pfam" id="PF25597">
    <property type="entry name" value="SH3_retrovirus"/>
    <property type="match status" value="1"/>
</dbReference>
<evidence type="ECO:0000256" key="1">
    <source>
        <dbReference type="ARBA" id="ARBA00022723"/>
    </source>
</evidence>
<dbReference type="EMBL" id="CACVBM020001231">
    <property type="protein sequence ID" value="CAA7040668.1"/>
    <property type="molecule type" value="Genomic_DNA"/>
</dbReference>
<proteinExistence type="predicted"/>
<dbReference type="GO" id="GO:0003676">
    <property type="term" value="F:nucleic acid binding"/>
    <property type="evidence" value="ECO:0007669"/>
    <property type="project" value="InterPro"/>
</dbReference>
<organism evidence="5 6">
    <name type="scientific">Microthlaspi erraticum</name>
    <dbReference type="NCBI Taxonomy" id="1685480"/>
    <lineage>
        <taxon>Eukaryota</taxon>
        <taxon>Viridiplantae</taxon>
        <taxon>Streptophyta</taxon>
        <taxon>Embryophyta</taxon>
        <taxon>Tracheophyta</taxon>
        <taxon>Spermatophyta</taxon>
        <taxon>Magnoliopsida</taxon>
        <taxon>eudicotyledons</taxon>
        <taxon>Gunneridae</taxon>
        <taxon>Pentapetalae</taxon>
        <taxon>rosids</taxon>
        <taxon>malvids</taxon>
        <taxon>Brassicales</taxon>
        <taxon>Brassicaceae</taxon>
        <taxon>Coluteocarpeae</taxon>
        <taxon>Microthlaspi</taxon>
    </lineage>
</organism>
<dbReference type="InterPro" id="IPR001584">
    <property type="entry name" value="Integrase_cat-core"/>
</dbReference>
<dbReference type="AlphaFoldDB" id="A0A6D2JI23"/>
<dbReference type="GO" id="GO:0015074">
    <property type="term" value="P:DNA integration"/>
    <property type="evidence" value="ECO:0007669"/>
    <property type="project" value="InterPro"/>
</dbReference>
<dbReference type="PROSITE" id="PS50994">
    <property type="entry name" value="INTEGRASE"/>
    <property type="match status" value="1"/>
</dbReference>
<evidence type="ECO:0000313" key="6">
    <source>
        <dbReference type="Proteomes" id="UP000467841"/>
    </source>
</evidence>